<evidence type="ECO:0000313" key="1">
    <source>
        <dbReference type="EMBL" id="SUZ73812.1"/>
    </source>
</evidence>
<proteinExistence type="predicted"/>
<reference evidence="1" key="1">
    <citation type="submission" date="2018-05" db="EMBL/GenBank/DDBJ databases">
        <authorList>
            <person name="Lanie J.A."/>
            <person name="Ng W.-L."/>
            <person name="Kazmierczak K.M."/>
            <person name="Andrzejewski T.M."/>
            <person name="Davidsen T.M."/>
            <person name="Wayne K.J."/>
            <person name="Tettelin H."/>
            <person name="Glass J.I."/>
            <person name="Rusch D."/>
            <person name="Podicherti R."/>
            <person name="Tsui H.-C.T."/>
            <person name="Winkler M.E."/>
        </authorList>
    </citation>
    <scope>NUCLEOTIDE SEQUENCE</scope>
</reference>
<organism evidence="1">
    <name type="scientific">marine metagenome</name>
    <dbReference type="NCBI Taxonomy" id="408172"/>
    <lineage>
        <taxon>unclassified sequences</taxon>
        <taxon>metagenomes</taxon>
        <taxon>ecological metagenomes</taxon>
    </lineage>
</organism>
<dbReference type="AlphaFoldDB" id="A0A381Q3B8"/>
<accession>A0A381Q3B8</accession>
<sequence>VLNNQLEFKPKNLETVSRLSSVNLNFTTEILSKYISA</sequence>
<name>A0A381Q3B8_9ZZZZ</name>
<protein>
    <submittedName>
        <fullName evidence="1">Uncharacterized protein</fullName>
    </submittedName>
</protein>
<feature type="non-terminal residue" evidence="1">
    <location>
        <position position="1"/>
    </location>
</feature>
<dbReference type="EMBL" id="UINC01001191">
    <property type="protein sequence ID" value="SUZ73812.1"/>
    <property type="molecule type" value="Genomic_DNA"/>
</dbReference>
<gene>
    <name evidence="1" type="ORF">METZ01_LOCUS26666</name>
</gene>